<evidence type="ECO:0000313" key="1">
    <source>
        <dbReference type="EMBL" id="GMH93059.1"/>
    </source>
</evidence>
<protein>
    <submittedName>
        <fullName evidence="1">Uncharacterized protein</fullName>
    </submittedName>
</protein>
<dbReference type="OrthoDB" id="10267106at2759"/>
<comment type="caution">
    <text evidence="1">The sequence shown here is derived from an EMBL/GenBank/DDBJ whole genome shotgun (WGS) entry which is preliminary data.</text>
</comment>
<dbReference type="AlphaFoldDB" id="A0A9W7BLX2"/>
<dbReference type="GO" id="GO:0005829">
    <property type="term" value="C:cytosol"/>
    <property type="evidence" value="ECO:0007669"/>
    <property type="project" value="TreeGrafter"/>
</dbReference>
<gene>
    <name evidence="1" type="ORF">TrST_g13703</name>
</gene>
<dbReference type="PANTHER" id="PTHR30283">
    <property type="entry name" value="PEROXIDE STRESS RESPONSE PROTEIN YAAA"/>
    <property type="match status" value="1"/>
</dbReference>
<dbReference type="Proteomes" id="UP001165085">
    <property type="component" value="Unassembled WGS sequence"/>
</dbReference>
<name>A0A9W7BLX2_9STRA</name>
<dbReference type="Pfam" id="PF03883">
    <property type="entry name" value="H2O2_YaaD"/>
    <property type="match status" value="1"/>
</dbReference>
<sequence>MSPSKGMNFSGSVSLPPSTNSPVFAEEADALVTQYFVNKPVSFFTSNLKCSSKIATETKASFDTFLTSSSPPLPAVHAFAGVAYKTFSGRTLSTSGLEYAGNNLRILDPIYGVLKGTDLIKSYRMELTHKFDGKKNLHKYWSSKVTSEIASGLSGGILIDASSQEYGSMLDRSVLSSSSIKILTVDFNRNGRPAPSATKKQSRGTFARYCCENNVETYEDVIKFDVGYRLEGVEETEEGWTVTFEAEEQEKKGTKRKK</sequence>
<dbReference type="PANTHER" id="PTHR30283:SF4">
    <property type="entry name" value="PEROXIDE STRESS RESISTANCE PROTEIN YAAA"/>
    <property type="match status" value="1"/>
</dbReference>
<reference evidence="2" key="1">
    <citation type="journal article" date="2023" name="Commun. Biol.">
        <title>Genome analysis of Parmales, the sister group of diatoms, reveals the evolutionary specialization of diatoms from phago-mixotrophs to photoautotrophs.</title>
        <authorList>
            <person name="Ban H."/>
            <person name="Sato S."/>
            <person name="Yoshikawa S."/>
            <person name="Yamada K."/>
            <person name="Nakamura Y."/>
            <person name="Ichinomiya M."/>
            <person name="Sato N."/>
            <person name="Blanc-Mathieu R."/>
            <person name="Endo H."/>
            <person name="Kuwata A."/>
            <person name="Ogata H."/>
        </authorList>
    </citation>
    <scope>NUCLEOTIDE SEQUENCE [LARGE SCALE GENOMIC DNA]</scope>
    <source>
        <strain evidence="2">NIES 3701</strain>
    </source>
</reference>
<organism evidence="1 2">
    <name type="scientific">Triparma strigata</name>
    <dbReference type="NCBI Taxonomy" id="1606541"/>
    <lineage>
        <taxon>Eukaryota</taxon>
        <taxon>Sar</taxon>
        <taxon>Stramenopiles</taxon>
        <taxon>Ochrophyta</taxon>
        <taxon>Bolidophyceae</taxon>
        <taxon>Parmales</taxon>
        <taxon>Triparmaceae</taxon>
        <taxon>Triparma</taxon>
    </lineage>
</organism>
<evidence type="ECO:0000313" key="2">
    <source>
        <dbReference type="Proteomes" id="UP001165085"/>
    </source>
</evidence>
<dbReference type="GO" id="GO:0033194">
    <property type="term" value="P:response to hydroperoxide"/>
    <property type="evidence" value="ECO:0007669"/>
    <property type="project" value="TreeGrafter"/>
</dbReference>
<dbReference type="EMBL" id="BRXY01000408">
    <property type="protein sequence ID" value="GMH93059.1"/>
    <property type="molecule type" value="Genomic_DNA"/>
</dbReference>
<keyword evidence="2" id="KW-1185">Reference proteome</keyword>
<dbReference type="InterPro" id="IPR005583">
    <property type="entry name" value="YaaA"/>
</dbReference>
<proteinExistence type="predicted"/>
<accession>A0A9W7BLX2</accession>